<feature type="transmembrane region" description="Helical" evidence="2">
    <location>
        <begin position="448"/>
        <end position="470"/>
    </location>
</feature>
<evidence type="ECO:0000313" key="4">
    <source>
        <dbReference type="Proteomes" id="UP000594637"/>
    </source>
</evidence>
<gene>
    <name evidence="3" type="ORF">ID810_11635</name>
</gene>
<keyword evidence="4" id="KW-1185">Reference proteome</keyword>
<sequence length="558" mass="59850">MTVTDETGEGADPRARVEALQRAHRAAHARVAPLFDRDRDGNRPPLDAGFDAWRAELSRLDALYCEGDVLVAGGSEFSSPSALDPDVVATGEVEVHGSSARVSLVPLTSRGGHKEVNLVRTGGEWRITSIATFHGDPASPIVTEQVRREHLEQARSAQGLHELGENDNPAIGDLFLTGYARVPRDDEDDDEYDEETAPADHTDAEVVATELRDLGSFPHGDLLAVGDAGYIDHMVYVCAMPVEPGHARAQALLAHFTASTRVAAVRAVLSSAPAVTWKQALSVPGSGYAVGVDSGSAAILDAAAYLGQTYRQWHHGWDSWLEHDAALFDAGAGPIGVITRSGWGDGTYGVYWGLDQDERPVQLVIDYGVLAAPAEAPVEARADGAAGEPAEVSADAGQDAVGYLRPLHRLPEVPEHLAADYSAGFVSAVRRALARPLRFRGIASRREFWFAYLAWVGISIVVMTALGLLADWVATRVEDPAWPTTAIGLSGITVLAVVALIYLLPLTVRRLHDGGRSGWWILIALVPSPGGIILIVLLALEPRPWLWRPQWIGAARGQ</sequence>
<dbReference type="Proteomes" id="UP000594637">
    <property type="component" value="Chromosome"/>
</dbReference>
<dbReference type="EMBL" id="CP063989">
    <property type="protein sequence ID" value="QPL05339.1"/>
    <property type="molecule type" value="Genomic_DNA"/>
</dbReference>
<dbReference type="Pfam" id="PF05656">
    <property type="entry name" value="DUF805"/>
    <property type="match status" value="1"/>
</dbReference>
<name>A0A7T0LK92_9ACTO</name>
<evidence type="ECO:0000256" key="1">
    <source>
        <dbReference type="SAM" id="MobiDB-lite"/>
    </source>
</evidence>
<dbReference type="RefSeq" id="WP_166858251.1">
    <property type="nucleotide sequence ID" value="NZ_CP063989.1"/>
</dbReference>
<evidence type="ECO:0000256" key="2">
    <source>
        <dbReference type="SAM" id="Phobius"/>
    </source>
</evidence>
<evidence type="ECO:0000313" key="3">
    <source>
        <dbReference type="EMBL" id="QPL05339.1"/>
    </source>
</evidence>
<feature type="region of interest" description="Disordered" evidence="1">
    <location>
        <begin position="183"/>
        <end position="202"/>
    </location>
</feature>
<keyword evidence="2" id="KW-0472">Membrane</keyword>
<dbReference type="KEGG" id="arep:ID810_11635"/>
<feature type="transmembrane region" description="Helical" evidence="2">
    <location>
        <begin position="482"/>
        <end position="506"/>
    </location>
</feature>
<dbReference type="AlphaFoldDB" id="A0A7T0LK92"/>
<keyword evidence="2" id="KW-0812">Transmembrane</keyword>
<protein>
    <submittedName>
        <fullName evidence="3">DUF805 domain-containing protein</fullName>
    </submittedName>
</protein>
<accession>A0A7T0LK92</accession>
<feature type="transmembrane region" description="Helical" evidence="2">
    <location>
        <begin position="518"/>
        <end position="540"/>
    </location>
</feature>
<keyword evidence="2" id="KW-1133">Transmembrane helix</keyword>
<proteinExistence type="predicted"/>
<dbReference type="PANTHER" id="PTHR34980:SF2">
    <property type="entry name" value="INNER MEMBRANE PROTEIN YHAH-RELATED"/>
    <property type="match status" value="1"/>
</dbReference>
<dbReference type="PANTHER" id="PTHR34980">
    <property type="entry name" value="INNER MEMBRANE PROTEIN-RELATED-RELATED"/>
    <property type="match status" value="1"/>
</dbReference>
<reference evidence="3 4" key="1">
    <citation type="submission" date="2020-11" db="EMBL/GenBank/DDBJ databases">
        <title>Actinomyces sp. ZJ750.</title>
        <authorList>
            <person name="Zhou J."/>
        </authorList>
    </citation>
    <scope>NUCLEOTIDE SEQUENCE [LARGE SCALE GENOMIC DNA]</scope>
    <source>
        <strain evidence="3 4">ZJ750</strain>
    </source>
</reference>
<dbReference type="GO" id="GO:0005886">
    <property type="term" value="C:plasma membrane"/>
    <property type="evidence" value="ECO:0007669"/>
    <property type="project" value="TreeGrafter"/>
</dbReference>
<dbReference type="Pfam" id="PF14025">
    <property type="entry name" value="DUF4241"/>
    <property type="match status" value="1"/>
</dbReference>
<dbReference type="InterPro" id="IPR008523">
    <property type="entry name" value="DUF805"/>
</dbReference>
<feature type="compositionally biased region" description="Acidic residues" evidence="1">
    <location>
        <begin position="185"/>
        <end position="197"/>
    </location>
</feature>
<dbReference type="InterPro" id="IPR025335">
    <property type="entry name" value="DUF4241"/>
</dbReference>
<organism evidence="3 4">
    <name type="scientific">Actinomyces respiraculi</name>
    <dbReference type="NCBI Taxonomy" id="2744574"/>
    <lineage>
        <taxon>Bacteria</taxon>
        <taxon>Bacillati</taxon>
        <taxon>Actinomycetota</taxon>
        <taxon>Actinomycetes</taxon>
        <taxon>Actinomycetales</taxon>
        <taxon>Actinomycetaceae</taxon>
        <taxon>Actinomyces</taxon>
    </lineage>
</organism>